<dbReference type="GO" id="GO:0016746">
    <property type="term" value="F:acyltransferase activity"/>
    <property type="evidence" value="ECO:0007669"/>
    <property type="project" value="UniProtKB-KW"/>
</dbReference>
<evidence type="ECO:0000256" key="6">
    <source>
        <dbReference type="ARBA" id="ARBA00022989"/>
    </source>
</evidence>
<evidence type="ECO:0000256" key="5">
    <source>
        <dbReference type="ARBA" id="ARBA00022692"/>
    </source>
</evidence>
<feature type="transmembrane region" description="Helical" evidence="9">
    <location>
        <begin position="435"/>
        <end position="454"/>
    </location>
</feature>
<dbReference type="EC" id="2.3.1.-" evidence="10"/>
<accession>A0A1J5RBM2</accession>
<dbReference type="PIRSF" id="PIRSF016636">
    <property type="entry name" value="AlgI_DltB"/>
    <property type="match status" value="1"/>
</dbReference>
<dbReference type="PIRSF" id="PIRSF500217">
    <property type="entry name" value="AlgI"/>
    <property type="match status" value="1"/>
</dbReference>
<evidence type="ECO:0000256" key="7">
    <source>
        <dbReference type="ARBA" id="ARBA00023136"/>
    </source>
</evidence>
<keyword evidence="4 10" id="KW-0808">Transferase</keyword>
<dbReference type="InterPro" id="IPR024194">
    <property type="entry name" value="Ac/AlaTfrase_AlgI/DltB"/>
</dbReference>
<evidence type="ECO:0000256" key="9">
    <source>
        <dbReference type="SAM" id="Phobius"/>
    </source>
</evidence>
<feature type="transmembrane region" description="Helical" evidence="9">
    <location>
        <begin position="149"/>
        <end position="168"/>
    </location>
</feature>
<evidence type="ECO:0000256" key="4">
    <source>
        <dbReference type="ARBA" id="ARBA00022679"/>
    </source>
</evidence>
<sequence>MLLSDIRYLAFLFIVVILYYVISSGKLRRPILLAASYYFYYTMSHVYIVILLAVTALTYFGALALQSKEAEARKGLLFGLLLGTVLTPLVVLKYSAFVLGAMAGIFGLSVSGHQLLSGWALPVGISFFTFAAVGYLIDVYLELIPPESRPLYMALFLAFFPLVTAGPIERGGRLIPQFDCDYKFSAQNGFAALRVIFWGLVLKLLIADNLAGQVNAFFSAAPKSAVPLERLFATVHYVFYLYADFAGYSLLAIGSAQLMGLKVSPNFQQPFLSATVPEFWRTWHISLSSWVRDYLFATLRTSWRHYRNRGMAMALIVSFLILGLWHGAGWGFILFGLMHGLLVTGSTFTLQRRNSFWVKTDGTLPVWLYPSRVVATFFFVTLTFVVFRAPSIQDAFDIYKGIFSYHFLVNLVQFCASFVFDFVHPLHFQYITGSMQWILIGILIIGDICVRKGLTLESLWLPVRFVAYNAGVILILYTWLSGNVAAPFLYYKF</sequence>
<dbReference type="InterPro" id="IPR004299">
    <property type="entry name" value="MBOAT_fam"/>
</dbReference>
<dbReference type="InterPro" id="IPR051085">
    <property type="entry name" value="MB_O-acyltransferase"/>
</dbReference>
<name>A0A1J5RBM2_9ZZZZ</name>
<comment type="similarity">
    <text evidence="2">Belongs to the membrane-bound acyltransferase family.</text>
</comment>
<evidence type="ECO:0000313" key="10">
    <source>
        <dbReference type="EMBL" id="OIQ92730.1"/>
    </source>
</evidence>
<gene>
    <name evidence="10" type="primary">patA_10</name>
    <name evidence="10" type="ORF">GALL_253330</name>
</gene>
<feature type="transmembrane region" description="Helical" evidence="9">
    <location>
        <begin position="80"/>
        <end position="108"/>
    </location>
</feature>
<comment type="subcellular location">
    <subcellularLocation>
        <location evidence="1">Cell membrane</location>
        <topology evidence="1">Multi-pass membrane protein</topology>
    </subcellularLocation>
</comment>
<dbReference type="PANTHER" id="PTHR13285:SF23">
    <property type="entry name" value="TEICHOIC ACID D-ALANYLTRANSFERASE"/>
    <property type="match status" value="1"/>
</dbReference>
<keyword evidence="5 9" id="KW-0812">Transmembrane</keyword>
<feature type="transmembrane region" description="Helical" evidence="9">
    <location>
        <begin position="231"/>
        <end position="253"/>
    </location>
</feature>
<feature type="transmembrane region" description="Helical" evidence="9">
    <location>
        <begin position="37"/>
        <end position="60"/>
    </location>
</feature>
<dbReference type="PANTHER" id="PTHR13285">
    <property type="entry name" value="ACYLTRANSFERASE"/>
    <property type="match status" value="1"/>
</dbReference>
<organism evidence="10">
    <name type="scientific">mine drainage metagenome</name>
    <dbReference type="NCBI Taxonomy" id="410659"/>
    <lineage>
        <taxon>unclassified sequences</taxon>
        <taxon>metagenomes</taxon>
        <taxon>ecological metagenomes</taxon>
    </lineage>
</organism>
<evidence type="ECO:0000256" key="3">
    <source>
        <dbReference type="ARBA" id="ARBA00022475"/>
    </source>
</evidence>
<dbReference type="Pfam" id="PF03062">
    <property type="entry name" value="MBOAT"/>
    <property type="match status" value="1"/>
</dbReference>
<dbReference type="EMBL" id="MLJW01000224">
    <property type="protein sequence ID" value="OIQ92730.1"/>
    <property type="molecule type" value="Genomic_DNA"/>
</dbReference>
<feature type="transmembrane region" description="Helical" evidence="9">
    <location>
        <begin position="6"/>
        <end position="25"/>
    </location>
</feature>
<dbReference type="AlphaFoldDB" id="A0A1J5RBM2"/>
<dbReference type="GO" id="GO:0042121">
    <property type="term" value="P:alginic acid biosynthetic process"/>
    <property type="evidence" value="ECO:0007669"/>
    <property type="project" value="InterPro"/>
</dbReference>
<proteinExistence type="inferred from homology"/>
<keyword evidence="3" id="KW-1003">Cell membrane</keyword>
<dbReference type="GO" id="GO:0005886">
    <property type="term" value="C:plasma membrane"/>
    <property type="evidence" value="ECO:0007669"/>
    <property type="project" value="UniProtKB-SubCell"/>
</dbReference>
<feature type="transmembrane region" description="Helical" evidence="9">
    <location>
        <begin position="402"/>
        <end position="423"/>
    </location>
</feature>
<feature type="transmembrane region" description="Helical" evidence="9">
    <location>
        <begin position="115"/>
        <end position="137"/>
    </location>
</feature>
<evidence type="ECO:0000256" key="1">
    <source>
        <dbReference type="ARBA" id="ARBA00004651"/>
    </source>
</evidence>
<keyword evidence="7 9" id="KW-0472">Membrane</keyword>
<keyword evidence="6 9" id="KW-1133">Transmembrane helix</keyword>
<feature type="transmembrane region" description="Helical" evidence="9">
    <location>
        <begin position="310"/>
        <end position="326"/>
    </location>
</feature>
<protein>
    <submittedName>
        <fullName evidence="10">Peptidoglycan O-acetyltransferase</fullName>
        <ecNumber evidence="10">2.3.1.-</ecNumber>
    </submittedName>
</protein>
<feature type="transmembrane region" description="Helical" evidence="9">
    <location>
        <begin position="189"/>
        <end position="211"/>
    </location>
</feature>
<feature type="transmembrane region" description="Helical" evidence="9">
    <location>
        <begin position="466"/>
        <end position="491"/>
    </location>
</feature>
<keyword evidence="8 10" id="KW-0012">Acyltransferase</keyword>
<reference evidence="10" key="1">
    <citation type="submission" date="2016-10" db="EMBL/GenBank/DDBJ databases">
        <title>Sequence of Gallionella enrichment culture.</title>
        <authorList>
            <person name="Poehlein A."/>
            <person name="Muehling M."/>
            <person name="Daniel R."/>
        </authorList>
    </citation>
    <scope>NUCLEOTIDE SEQUENCE</scope>
</reference>
<evidence type="ECO:0000256" key="2">
    <source>
        <dbReference type="ARBA" id="ARBA00010323"/>
    </source>
</evidence>
<evidence type="ECO:0000256" key="8">
    <source>
        <dbReference type="ARBA" id="ARBA00023315"/>
    </source>
</evidence>
<dbReference type="InterPro" id="IPR028362">
    <property type="entry name" value="AlgI"/>
</dbReference>
<comment type="caution">
    <text evidence="10">The sequence shown here is derived from an EMBL/GenBank/DDBJ whole genome shotgun (WGS) entry which is preliminary data.</text>
</comment>
<feature type="transmembrane region" description="Helical" evidence="9">
    <location>
        <begin position="371"/>
        <end position="390"/>
    </location>
</feature>